<gene>
    <name evidence="2" type="ORF">AVDCRST_MAG66-703</name>
</gene>
<sequence length="30" mass="3311">MRDVRVVYLAYLAVIVLGLVYFAVIGLAGR</sequence>
<keyword evidence="1" id="KW-0812">Transmembrane</keyword>
<protein>
    <submittedName>
        <fullName evidence="2">Uncharacterized protein</fullName>
    </submittedName>
</protein>
<keyword evidence="1" id="KW-1133">Transmembrane helix</keyword>
<reference evidence="2" key="1">
    <citation type="submission" date="2020-02" db="EMBL/GenBank/DDBJ databases">
        <authorList>
            <person name="Meier V. D."/>
        </authorList>
    </citation>
    <scope>NUCLEOTIDE SEQUENCE</scope>
    <source>
        <strain evidence="2">AVDCRST_MAG66</strain>
    </source>
</reference>
<organism evidence="2">
    <name type="scientific">uncultured Pseudonocardia sp</name>
    <dbReference type="NCBI Taxonomy" id="211455"/>
    <lineage>
        <taxon>Bacteria</taxon>
        <taxon>Bacillati</taxon>
        <taxon>Actinomycetota</taxon>
        <taxon>Actinomycetes</taxon>
        <taxon>Pseudonocardiales</taxon>
        <taxon>Pseudonocardiaceae</taxon>
        <taxon>Pseudonocardia</taxon>
        <taxon>environmental samples</taxon>
    </lineage>
</organism>
<dbReference type="EMBL" id="CADCUS010000100">
    <property type="protein sequence ID" value="CAA9387395.1"/>
    <property type="molecule type" value="Genomic_DNA"/>
</dbReference>
<evidence type="ECO:0000256" key="1">
    <source>
        <dbReference type="SAM" id="Phobius"/>
    </source>
</evidence>
<accession>A0A6J4NJ20</accession>
<feature type="transmembrane region" description="Helical" evidence="1">
    <location>
        <begin position="6"/>
        <end position="28"/>
    </location>
</feature>
<keyword evidence="1" id="KW-0472">Membrane</keyword>
<evidence type="ECO:0000313" key="2">
    <source>
        <dbReference type="EMBL" id="CAA9387395.1"/>
    </source>
</evidence>
<dbReference type="AlphaFoldDB" id="A0A6J4NJ20"/>
<proteinExistence type="predicted"/>
<name>A0A6J4NJ20_9PSEU</name>